<evidence type="ECO:0000313" key="2">
    <source>
        <dbReference type="Proteomes" id="UP000663828"/>
    </source>
</evidence>
<dbReference type="SUPFAM" id="SSF101898">
    <property type="entry name" value="NHL repeat"/>
    <property type="match status" value="1"/>
</dbReference>
<accession>A0A816HUV7</accession>
<sequence length="111" mass="12337">MSTTGSASNQLNFPTTLNFDSYGNLFVVDQNNARIQKFVQLNITNEHSYNQPMFCSNASWDPNAITFSYNVSIPSTGMFIDTNNTIYIADGINGRIQIWLTGSTNPTKILS</sequence>
<feature type="non-terminal residue" evidence="1">
    <location>
        <position position="1"/>
    </location>
</feature>
<dbReference type="EMBL" id="CAJNOR010020380">
    <property type="protein sequence ID" value="CAF1690473.1"/>
    <property type="molecule type" value="Genomic_DNA"/>
</dbReference>
<dbReference type="Proteomes" id="UP000663828">
    <property type="component" value="Unassembled WGS sequence"/>
</dbReference>
<organism evidence="1 2">
    <name type="scientific">Adineta ricciae</name>
    <name type="common">Rotifer</name>
    <dbReference type="NCBI Taxonomy" id="249248"/>
    <lineage>
        <taxon>Eukaryota</taxon>
        <taxon>Metazoa</taxon>
        <taxon>Spiralia</taxon>
        <taxon>Gnathifera</taxon>
        <taxon>Rotifera</taxon>
        <taxon>Eurotatoria</taxon>
        <taxon>Bdelloidea</taxon>
        <taxon>Adinetida</taxon>
        <taxon>Adinetidae</taxon>
        <taxon>Adineta</taxon>
    </lineage>
</organism>
<dbReference type="InterPro" id="IPR011042">
    <property type="entry name" value="6-blade_b-propeller_TolB-like"/>
</dbReference>
<evidence type="ECO:0000313" key="1">
    <source>
        <dbReference type="EMBL" id="CAF1690473.1"/>
    </source>
</evidence>
<gene>
    <name evidence="1" type="ORF">XAT740_LOCUS63758</name>
</gene>
<protein>
    <recommendedName>
        <fullName evidence="3">NHL repeat containing protein</fullName>
    </recommendedName>
</protein>
<evidence type="ECO:0008006" key="3">
    <source>
        <dbReference type="Google" id="ProtNLM"/>
    </source>
</evidence>
<dbReference type="AlphaFoldDB" id="A0A816HUV7"/>
<keyword evidence="2" id="KW-1185">Reference proteome</keyword>
<reference evidence="1" key="1">
    <citation type="submission" date="2021-02" db="EMBL/GenBank/DDBJ databases">
        <authorList>
            <person name="Nowell W R."/>
        </authorList>
    </citation>
    <scope>NUCLEOTIDE SEQUENCE</scope>
</reference>
<comment type="caution">
    <text evidence="1">The sequence shown here is derived from an EMBL/GenBank/DDBJ whole genome shotgun (WGS) entry which is preliminary data.</text>
</comment>
<dbReference type="Gene3D" id="2.120.10.30">
    <property type="entry name" value="TolB, C-terminal domain"/>
    <property type="match status" value="1"/>
</dbReference>
<proteinExistence type="predicted"/>
<name>A0A816HUV7_ADIRI</name>